<organism evidence="4 5">
    <name type="scientific">Saccharibacillus brassicae</name>
    <dbReference type="NCBI Taxonomy" id="2583377"/>
    <lineage>
        <taxon>Bacteria</taxon>
        <taxon>Bacillati</taxon>
        <taxon>Bacillota</taxon>
        <taxon>Bacilli</taxon>
        <taxon>Bacillales</taxon>
        <taxon>Paenibacillaceae</taxon>
        <taxon>Saccharibacillus</taxon>
    </lineage>
</organism>
<evidence type="ECO:0000313" key="4">
    <source>
        <dbReference type="EMBL" id="QDH21332.1"/>
    </source>
</evidence>
<dbReference type="InterPro" id="IPR020043">
    <property type="entry name" value="Deacetylase_Atu3266-like"/>
</dbReference>
<feature type="binding site" description="via carbamate group" evidence="1">
    <location>
        <position position="156"/>
    </location>
    <ligand>
        <name>Zn(2+)</name>
        <dbReference type="ChEBI" id="CHEBI:29105"/>
        <label>1</label>
    </ligand>
</feature>
<keyword evidence="4" id="KW-0378">Hydrolase</keyword>
<keyword evidence="5" id="KW-1185">Reference proteome</keyword>
<dbReference type="NCBIfam" id="TIGR03583">
    <property type="entry name" value="EF_0837"/>
    <property type="match status" value="1"/>
</dbReference>
<evidence type="ECO:0000256" key="2">
    <source>
        <dbReference type="PIRSR" id="PIRSR039004-2"/>
    </source>
</evidence>
<accession>A0A4Y6UUG4</accession>
<dbReference type="InterPro" id="IPR011059">
    <property type="entry name" value="Metal-dep_hydrolase_composite"/>
</dbReference>
<feature type="binding site" evidence="1">
    <location>
        <position position="64"/>
    </location>
    <ligand>
        <name>Zn(2+)</name>
        <dbReference type="ChEBI" id="CHEBI:29105"/>
        <label>1</label>
    </ligand>
</feature>
<dbReference type="EMBL" id="CP041217">
    <property type="protein sequence ID" value="QDH21332.1"/>
    <property type="molecule type" value="Genomic_DNA"/>
</dbReference>
<dbReference type="PANTHER" id="PTHR42717">
    <property type="entry name" value="DIHYDROOROTASE-RELATED"/>
    <property type="match status" value="1"/>
</dbReference>
<evidence type="ECO:0000313" key="5">
    <source>
        <dbReference type="Proteomes" id="UP000316968"/>
    </source>
</evidence>
<feature type="binding site" evidence="1">
    <location>
        <position position="62"/>
    </location>
    <ligand>
        <name>Zn(2+)</name>
        <dbReference type="ChEBI" id="CHEBI:29105"/>
        <label>1</label>
    </ligand>
</feature>
<gene>
    <name evidence="4" type="ORF">FFV09_11015</name>
</gene>
<evidence type="ECO:0000256" key="3">
    <source>
        <dbReference type="PIRSR" id="PIRSR039004-3"/>
    </source>
</evidence>
<dbReference type="PANTHER" id="PTHR42717:SF1">
    <property type="entry name" value="IMIDAZOLONEPROPIONASE AND RELATED AMIDOHYDROLASES"/>
    <property type="match status" value="1"/>
</dbReference>
<dbReference type="InterPro" id="IPR047601">
    <property type="entry name" value="EF_0837-like"/>
</dbReference>
<dbReference type="Pfam" id="PF22647">
    <property type="entry name" value="EF_0837-like_N"/>
    <property type="match status" value="1"/>
</dbReference>
<dbReference type="AlphaFoldDB" id="A0A4Y6UUG4"/>
<evidence type="ECO:0000256" key="1">
    <source>
        <dbReference type="PIRSR" id="PIRSR039004-1"/>
    </source>
</evidence>
<protein>
    <submittedName>
        <fullName evidence="4">Amidohydrolase/deacetylase family metallohydrolase</fullName>
        <ecNumber evidence="4">3.5.2.3</ecNumber>
    </submittedName>
</protein>
<dbReference type="InterPro" id="IPR032466">
    <property type="entry name" value="Metal_Hydrolase"/>
</dbReference>
<dbReference type="GO" id="GO:0019213">
    <property type="term" value="F:deacetylase activity"/>
    <property type="evidence" value="ECO:0007669"/>
    <property type="project" value="InterPro"/>
</dbReference>
<feature type="modified residue" description="N6-carboxylysine" evidence="2">
    <location>
        <position position="156"/>
    </location>
</feature>
<dbReference type="OrthoDB" id="9796020at2"/>
<dbReference type="KEGG" id="saca:FFV09_11015"/>
<dbReference type="GO" id="GO:0004151">
    <property type="term" value="F:dihydroorotase activity"/>
    <property type="evidence" value="ECO:0007669"/>
    <property type="project" value="UniProtKB-EC"/>
</dbReference>
<feature type="site" description="Transition state stabilizer" evidence="3">
    <location>
        <position position="158"/>
    </location>
</feature>
<feature type="binding site" evidence="1">
    <location>
        <position position="212"/>
    </location>
    <ligand>
        <name>Zn(2+)</name>
        <dbReference type="ChEBI" id="CHEBI:29105"/>
        <label>2</label>
    </ligand>
</feature>
<keyword evidence="1" id="KW-0479">Metal-binding</keyword>
<feature type="binding site" description="via carbamate group" evidence="1">
    <location>
        <position position="156"/>
    </location>
    <ligand>
        <name>Zn(2+)</name>
        <dbReference type="ChEBI" id="CHEBI:29105"/>
        <label>2</label>
    </ligand>
</feature>
<dbReference type="Gene3D" id="2.30.40.10">
    <property type="entry name" value="Urease, subunit C, domain 1"/>
    <property type="match status" value="1"/>
</dbReference>
<feature type="binding site" evidence="1">
    <location>
        <position position="272"/>
    </location>
    <ligand>
        <name>Zn(2+)</name>
        <dbReference type="ChEBI" id="CHEBI:29105"/>
        <label>1</label>
    </ligand>
</feature>
<dbReference type="Gene3D" id="3.20.20.140">
    <property type="entry name" value="Metal-dependent hydrolases"/>
    <property type="match status" value="1"/>
</dbReference>
<dbReference type="NCBIfam" id="NF006689">
    <property type="entry name" value="PRK09237.1"/>
    <property type="match status" value="1"/>
</dbReference>
<dbReference type="PIRSF" id="PIRSF039004">
    <property type="entry name" value="ADE_EF_0837"/>
    <property type="match status" value="1"/>
</dbReference>
<feature type="binding site" evidence="1">
    <location>
        <position position="189"/>
    </location>
    <ligand>
        <name>Zn(2+)</name>
        <dbReference type="ChEBI" id="CHEBI:29105"/>
        <label>2</label>
    </ligand>
</feature>
<keyword evidence="1" id="KW-0862">Zinc</keyword>
<dbReference type="RefSeq" id="WP_141447877.1">
    <property type="nucleotide sequence ID" value="NZ_CP041217.1"/>
</dbReference>
<reference evidence="4 5" key="1">
    <citation type="submission" date="2019-06" db="EMBL/GenBank/DDBJ databases">
        <title>Saccharibacillus brassicae sp. nov., an endophytic bacterium isolated from Chinese cabbage seeds (Brassica pekinensis).</title>
        <authorList>
            <person name="Jiang L."/>
            <person name="Lee J."/>
            <person name="Kim S.W."/>
        </authorList>
    </citation>
    <scope>NUCLEOTIDE SEQUENCE [LARGE SCALE GENOMIC DNA]</scope>
    <source>
        <strain evidence="5">KCTC 43072 / ATSA2</strain>
    </source>
</reference>
<proteinExistence type="predicted"/>
<dbReference type="EC" id="3.5.2.3" evidence="4"/>
<sequence>MPNNFVLRQVRLTDGRAVDLTVENGVIAGISPAGSNARAAAASGPSIDCEGRYVSSGWIDLHVHAFPEFEPYGDAIDEIGIRCGSTTIVDAGSCGADRIAELAASRSGARTRLLAFLNVSRLGLQRVDELSRLDWIDREAALSAARAQAGFVVGFKARISGSVVGDNGLEPLRRAVAIADTAGLPLMTHIGSAPPAIEDVIPLLRRGDIVTHYLNGKANNLFDDSGRPLPVLRDAIARGVKLDVGHGTASFSFKTAEQARRAGVFFDTISTDIYRGNRLHGPVYGMASVLTKFLSLGYPLADVIDAVTKRPADWLNRPELGRIRVGDAANLTLFSVEDKPSLLTDSEGSTRTSRQTIQAEGVIVNGQYTACQVRS</sequence>
<dbReference type="SUPFAM" id="SSF51338">
    <property type="entry name" value="Composite domain of metallo-dependent hydrolases"/>
    <property type="match status" value="1"/>
</dbReference>
<dbReference type="Proteomes" id="UP000316968">
    <property type="component" value="Chromosome"/>
</dbReference>
<dbReference type="GO" id="GO:0046872">
    <property type="term" value="F:metal ion binding"/>
    <property type="evidence" value="ECO:0007669"/>
    <property type="project" value="UniProtKB-KW"/>
</dbReference>
<dbReference type="SUPFAM" id="SSF51556">
    <property type="entry name" value="Metallo-dependent hydrolases"/>
    <property type="match status" value="1"/>
</dbReference>
<name>A0A4Y6UUG4_SACBS</name>